<evidence type="ECO:0000313" key="2">
    <source>
        <dbReference type="Proteomes" id="UP000295293"/>
    </source>
</evidence>
<evidence type="ECO:0000313" key="1">
    <source>
        <dbReference type="EMBL" id="TDR45745.1"/>
    </source>
</evidence>
<comment type="caution">
    <text evidence="1">The sequence shown here is derived from an EMBL/GenBank/DDBJ whole genome shotgun (WGS) entry which is preliminary data.</text>
</comment>
<reference evidence="1 2" key="1">
    <citation type="submission" date="2019-03" db="EMBL/GenBank/DDBJ databases">
        <title>Genomic Encyclopedia of Type Strains, Phase IV (KMG-IV): sequencing the most valuable type-strain genomes for metagenomic binning, comparative biology and taxonomic classification.</title>
        <authorList>
            <person name="Goeker M."/>
        </authorList>
    </citation>
    <scope>NUCLEOTIDE SEQUENCE [LARGE SCALE GENOMIC DNA]</scope>
    <source>
        <strain evidence="1 2">DSM 21667</strain>
    </source>
</reference>
<organism evidence="1 2">
    <name type="scientific">Tahibacter aquaticus</name>
    <dbReference type="NCBI Taxonomy" id="520092"/>
    <lineage>
        <taxon>Bacteria</taxon>
        <taxon>Pseudomonadati</taxon>
        <taxon>Pseudomonadota</taxon>
        <taxon>Gammaproteobacteria</taxon>
        <taxon>Lysobacterales</taxon>
        <taxon>Rhodanobacteraceae</taxon>
        <taxon>Tahibacter</taxon>
    </lineage>
</organism>
<dbReference type="EMBL" id="SNZH01000004">
    <property type="protein sequence ID" value="TDR45745.1"/>
    <property type="molecule type" value="Genomic_DNA"/>
</dbReference>
<name>A0A4R6Z2C0_9GAMM</name>
<keyword evidence="2" id="KW-1185">Reference proteome</keyword>
<dbReference type="AlphaFoldDB" id="A0A4R6Z2C0"/>
<dbReference type="Proteomes" id="UP000295293">
    <property type="component" value="Unassembled WGS sequence"/>
</dbReference>
<dbReference type="RefSeq" id="WP_133818113.1">
    <property type="nucleotide sequence ID" value="NZ_SNZH01000004.1"/>
</dbReference>
<gene>
    <name evidence="1" type="ORF">DFR29_104173</name>
</gene>
<proteinExistence type="predicted"/>
<protein>
    <submittedName>
        <fullName evidence="1">Uncharacterized protein</fullName>
    </submittedName>
</protein>
<accession>A0A4R6Z2C0</accession>
<sequence>MASPLTLLMPVIPGTSPEAIAATLAQYQPVLDAALTSIGTVHYARTLLLDAATPNLQPGLEANAKYVIAVITEYDGSFDAYIQDFVSQVGTVFDALLQFVVGGPALIPVANNVAAFEAFITANDASEHQPNTGLYQAYTATVQQILAAL</sequence>
<dbReference type="OrthoDB" id="116741at2"/>